<dbReference type="InterPro" id="IPR036020">
    <property type="entry name" value="WW_dom_sf"/>
</dbReference>
<evidence type="ECO:0000256" key="1">
    <source>
        <dbReference type="SAM" id="MobiDB-lite"/>
    </source>
</evidence>
<feature type="region of interest" description="Disordered" evidence="1">
    <location>
        <begin position="38"/>
        <end position="65"/>
    </location>
</feature>
<feature type="compositionally biased region" description="Basic and acidic residues" evidence="1">
    <location>
        <begin position="428"/>
        <end position="443"/>
    </location>
</feature>
<dbReference type="EMBL" id="GL832965">
    <property type="protein sequence ID" value="EGD73018.1"/>
    <property type="molecule type" value="Genomic_DNA"/>
</dbReference>
<dbReference type="KEGG" id="sre:PTSG_04727"/>
<dbReference type="GeneID" id="16074627"/>
<dbReference type="PROSITE" id="PS01159">
    <property type="entry name" value="WW_DOMAIN_1"/>
    <property type="match status" value="1"/>
</dbReference>
<protein>
    <recommendedName>
        <fullName evidence="2">WW domain-containing protein</fullName>
    </recommendedName>
</protein>
<accession>F2U9J1</accession>
<dbReference type="Gene3D" id="2.20.70.10">
    <property type="match status" value="1"/>
</dbReference>
<dbReference type="OrthoDB" id="270189at2759"/>
<dbReference type="InterPro" id="IPR029063">
    <property type="entry name" value="SAM-dependent_MTases_sf"/>
</dbReference>
<evidence type="ECO:0000313" key="3">
    <source>
        <dbReference type="EMBL" id="EGD73018.1"/>
    </source>
</evidence>
<dbReference type="CDD" id="cd20760">
    <property type="entry name" value="capping_2-OMTase_Mimiviridae"/>
    <property type="match status" value="1"/>
</dbReference>
<keyword evidence="4" id="KW-1185">Reference proteome</keyword>
<dbReference type="eggNOG" id="ENOG502QQRD">
    <property type="taxonomic scope" value="Eukaryota"/>
</dbReference>
<gene>
    <name evidence="3" type="ORF">PTSG_04727</name>
</gene>
<dbReference type="OMA" id="FNTHRRV"/>
<dbReference type="Proteomes" id="UP000007799">
    <property type="component" value="Unassembled WGS sequence"/>
</dbReference>
<feature type="region of interest" description="Disordered" evidence="1">
    <location>
        <begin position="386"/>
        <end position="491"/>
    </location>
</feature>
<dbReference type="GO" id="GO:0006370">
    <property type="term" value="P:7-methylguanosine mRNA capping"/>
    <property type="evidence" value="ECO:0007669"/>
    <property type="project" value="InterPro"/>
</dbReference>
<evidence type="ECO:0000259" key="2">
    <source>
        <dbReference type="PROSITE" id="PS50020"/>
    </source>
</evidence>
<feature type="compositionally biased region" description="Basic residues" evidence="1">
    <location>
        <begin position="415"/>
        <end position="427"/>
    </location>
</feature>
<reference evidence="3" key="1">
    <citation type="submission" date="2009-08" db="EMBL/GenBank/DDBJ databases">
        <title>Annotation of Salpingoeca rosetta.</title>
        <authorList>
            <consortium name="The Broad Institute Genome Sequencing Platform"/>
            <person name="Russ C."/>
            <person name="Cuomo C."/>
            <person name="Burger G."/>
            <person name="Gray M.W."/>
            <person name="Holland P.W.H."/>
            <person name="King N."/>
            <person name="Lang F.B.F."/>
            <person name="Roger A.J."/>
            <person name="Ruiz-Trillo I."/>
            <person name="Young S.K."/>
            <person name="Zeng Q."/>
            <person name="Gargeya S."/>
            <person name="Alvarado L."/>
            <person name="Berlin A."/>
            <person name="Chapman S.B."/>
            <person name="Chen Z."/>
            <person name="Freedman E."/>
            <person name="Gellesch M."/>
            <person name="Goldberg J."/>
            <person name="Griggs A."/>
            <person name="Gujja S."/>
            <person name="Heilman E."/>
            <person name="Heiman D."/>
            <person name="Howarth C."/>
            <person name="Mehta T."/>
            <person name="Neiman D."/>
            <person name="Pearson M."/>
            <person name="Roberts A."/>
            <person name="Saif S."/>
            <person name="Shea T."/>
            <person name="Shenoy N."/>
            <person name="Sisk P."/>
            <person name="Stolte C."/>
            <person name="Sykes S."/>
            <person name="White J."/>
            <person name="Yandava C."/>
            <person name="Haas B."/>
            <person name="Nusbaum C."/>
            <person name="Birren B."/>
        </authorList>
    </citation>
    <scope>NUCLEOTIDE SEQUENCE [LARGE SCALE GENOMIC DNA]</scope>
    <source>
        <strain evidence="3">ATCC 50818</strain>
    </source>
</reference>
<dbReference type="CDD" id="cd00201">
    <property type="entry name" value="WW"/>
    <property type="match status" value="1"/>
</dbReference>
<dbReference type="PROSITE" id="PS51612">
    <property type="entry name" value="SAM_MT_2O_PK"/>
    <property type="match status" value="1"/>
</dbReference>
<evidence type="ECO:0000313" key="4">
    <source>
        <dbReference type="Proteomes" id="UP000007799"/>
    </source>
</evidence>
<organism evidence="4">
    <name type="scientific">Salpingoeca rosetta (strain ATCC 50818 / BSB-021)</name>
    <dbReference type="NCBI Taxonomy" id="946362"/>
    <lineage>
        <taxon>Eukaryota</taxon>
        <taxon>Choanoflagellata</taxon>
        <taxon>Craspedida</taxon>
        <taxon>Salpingoecidae</taxon>
        <taxon>Salpingoeca</taxon>
    </lineage>
</organism>
<dbReference type="SMART" id="SM00456">
    <property type="entry name" value="WW"/>
    <property type="match status" value="1"/>
</dbReference>
<name>F2U9J1_SALR5</name>
<dbReference type="GO" id="GO:0004483">
    <property type="term" value="F:methyltransferase cap1 activity"/>
    <property type="evidence" value="ECO:0007669"/>
    <property type="project" value="InterPro"/>
</dbReference>
<dbReference type="AlphaFoldDB" id="F2U9J1"/>
<dbReference type="Gene3D" id="3.40.50.150">
    <property type="entry name" value="Vaccinia Virus protein VP39"/>
    <property type="match status" value="1"/>
</dbReference>
<dbReference type="SUPFAM" id="SSF53335">
    <property type="entry name" value="S-adenosyl-L-methionine-dependent methyltransferases"/>
    <property type="match status" value="1"/>
</dbReference>
<proteinExistence type="predicted"/>
<feature type="compositionally biased region" description="Low complexity" evidence="1">
    <location>
        <begin position="396"/>
        <end position="405"/>
    </location>
</feature>
<dbReference type="SUPFAM" id="SSF51045">
    <property type="entry name" value="WW domain"/>
    <property type="match status" value="1"/>
</dbReference>
<dbReference type="InParanoid" id="F2U9J1"/>
<sequence>MSLRDPTAPPACTAPWRAVWSRSRARWYFQNTETKETTWTLPPAAARQAQSAGGDEQQEGHDQRWSHKPEFADVASNPHLQQVIANEGYESVDNLPFTRTLRGDHPVAPYRRRKDETKSVIHWGQREALILAIEFLTEHWQPGHPIVYSGILSVGCARVLSELFPDAKVYVFDETTRLEPNDFNFTTVKAPLDASKAEQFVGQQVLYISEIKTTKLGMSNQDANLALLDDIEQQMAMHNLMQPHKSMLKFRLPWEDGSTDYLDGELRFPVWGAVTTTETRLIPGSGFSSYDHRRYEKQMFYFNTHRRVARYHHPLIGTEGLDHCYDCKAEAEILLAFCRKHRHLDGDDAVRAAARLSVRISRSLGSRTLQDPNPDPDALREKIQRDKARKRTHQQADSASSSAPATKRPPPTASHQHHDHQYHHHQYHNHDHQYQDHDHDHQYHHQQAQPSDAAYAQSDEGQPSDAYHDHHDHHDNHDHHNDDDDDYAQQG</sequence>
<dbReference type="PROSITE" id="PS50020">
    <property type="entry name" value="WW_DOMAIN_2"/>
    <property type="match status" value="1"/>
</dbReference>
<dbReference type="InterPro" id="IPR001202">
    <property type="entry name" value="WW_dom"/>
</dbReference>
<dbReference type="RefSeq" id="XP_004994049.1">
    <property type="nucleotide sequence ID" value="XM_004993992.1"/>
</dbReference>
<feature type="domain" description="WW" evidence="2">
    <location>
        <begin position="10"/>
        <end position="44"/>
    </location>
</feature>
<dbReference type="InterPro" id="IPR025804">
    <property type="entry name" value="Pox/kineto_cap_MeTfrase"/>
</dbReference>
<feature type="compositionally biased region" description="Basic and acidic residues" evidence="1">
    <location>
        <begin position="466"/>
        <end position="482"/>
    </location>
</feature>